<dbReference type="OrthoDB" id="8966803at2"/>
<dbReference type="Proteomes" id="UP000270411">
    <property type="component" value="Plasmid unnamed1"/>
</dbReference>
<reference evidence="2" key="1">
    <citation type="submission" date="2018-11" db="EMBL/GenBank/DDBJ databases">
        <title>FDA dAtabase for Regulatory Grade micrObial Sequences (FDA-ARGOS): Supporting development and validation of Infectious Disease Dx tests.</title>
        <authorList>
            <person name="Goldberg B."/>
            <person name="Campos J."/>
            <person name="Tallon L."/>
            <person name="Sadzewicz L."/>
            <person name="Zhao X."/>
            <person name="Vavikolanu K."/>
            <person name="Mehta A."/>
            <person name="Aluvathingal J."/>
            <person name="Nadendla S."/>
            <person name="Geyer C."/>
            <person name="Nandy P."/>
            <person name="Yan Y."/>
            <person name="Sichtig H."/>
        </authorList>
    </citation>
    <scope>NUCLEOTIDE SEQUENCE [LARGE SCALE GENOMIC DNA]</scope>
    <source>
        <strain evidence="2">FDAARGOS_614</strain>
        <plasmid evidence="2">unnamed1</plasmid>
    </source>
</reference>
<proteinExistence type="predicted"/>
<evidence type="ECO:0000313" key="2">
    <source>
        <dbReference type="Proteomes" id="UP000270411"/>
    </source>
</evidence>
<accession>A0A3G8GVR6</accession>
<keyword evidence="1" id="KW-0614">Plasmid</keyword>
<name>A0A3G8GVR6_9BURK</name>
<dbReference type="AlphaFoldDB" id="A0A3G8GVR6"/>
<dbReference type="RefSeq" id="WP_017512883.1">
    <property type="nucleotide sequence ID" value="NZ_CP033968.1"/>
</dbReference>
<dbReference type="EMBL" id="CP033968">
    <property type="protein sequence ID" value="AZG12089.1"/>
    <property type="molecule type" value="Genomic_DNA"/>
</dbReference>
<dbReference type="KEGG" id="cpau:EHF44_01005"/>
<sequence length="107" mass="11418">MSNAQKHPVKVLVACLDSAWNPSIHSCTVEVTHAEELLGQHLELAKADAVASGFEGTMIALDSEAMPSTKLREIADWMDGSRWHPNTVIASLIGQGAAAPALLAMER</sequence>
<protein>
    <submittedName>
        <fullName evidence="1">Uncharacterized protein</fullName>
    </submittedName>
</protein>
<geneLocation type="plasmid" evidence="1">
    <name>unnamed1</name>
</geneLocation>
<gene>
    <name evidence="1" type="ORF">EHF44_01005</name>
</gene>
<evidence type="ECO:0000313" key="1">
    <source>
        <dbReference type="EMBL" id="AZG12089.1"/>
    </source>
</evidence>
<organism evidence="1 2">
    <name type="scientific">Cupriavidus pauculus</name>
    <dbReference type="NCBI Taxonomy" id="82633"/>
    <lineage>
        <taxon>Bacteria</taxon>
        <taxon>Pseudomonadati</taxon>
        <taxon>Pseudomonadota</taxon>
        <taxon>Betaproteobacteria</taxon>
        <taxon>Burkholderiales</taxon>
        <taxon>Burkholderiaceae</taxon>
        <taxon>Cupriavidus</taxon>
    </lineage>
</organism>